<dbReference type="GO" id="GO:0016020">
    <property type="term" value="C:membrane"/>
    <property type="evidence" value="ECO:0007669"/>
    <property type="project" value="UniProtKB-SubCell"/>
</dbReference>
<comment type="cofactor">
    <cofactor evidence="1">
        <name>Zn(2+)</name>
        <dbReference type="ChEBI" id="CHEBI:29105"/>
    </cofactor>
</comment>
<dbReference type="GO" id="GO:0046872">
    <property type="term" value="F:metal ion binding"/>
    <property type="evidence" value="ECO:0007669"/>
    <property type="project" value="UniProtKB-KW"/>
</dbReference>
<dbReference type="RefSeq" id="WP_140452443.1">
    <property type="nucleotide sequence ID" value="NZ_VFRP01000001.1"/>
</dbReference>
<organism evidence="14 15">
    <name type="scientific">Amaricoccus solimangrovi</name>
    <dbReference type="NCBI Taxonomy" id="2589815"/>
    <lineage>
        <taxon>Bacteria</taxon>
        <taxon>Pseudomonadati</taxon>
        <taxon>Pseudomonadota</taxon>
        <taxon>Alphaproteobacteria</taxon>
        <taxon>Rhodobacterales</taxon>
        <taxon>Paracoccaceae</taxon>
        <taxon>Amaricoccus</taxon>
    </lineage>
</organism>
<feature type="transmembrane region" description="Helical" evidence="12">
    <location>
        <begin position="12"/>
        <end position="33"/>
    </location>
</feature>
<keyword evidence="4" id="KW-0645">Protease</keyword>
<dbReference type="InterPro" id="IPR008915">
    <property type="entry name" value="Peptidase_M50"/>
</dbReference>
<dbReference type="GO" id="GO:0008237">
    <property type="term" value="F:metallopeptidase activity"/>
    <property type="evidence" value="ECO:0007669"/>
    <property type="project" value="UniProtKB-KW"/>
</dbReference>
<keyword evidence="6" id="KW-0479">Metal-binding</keyword>
<dbReference type="AlphaFoldDB" id="A0A501WZI3"/>
<dbReference type="OrthoDB" id="9781963at2"/>
<feature type="transmembrane region" description="Helical" evidence="12">
    <location>
        <begin position="99"/>
        <end position="122"/>
    </location>
</feature>
<keyword evidence="8" id="KW-0862">Zinc</keyword>
<keyword evidence="10" id="KW-0482">Metalloprotease</keyword>
<gene>
    <name evidence="14" type="ORF">FJM51_02110</name>
</gene>
<feature type="domain" description="Peptidase M50" evidence="13">
    <location>
        <begin position="49"/>
        <end position="120"/>
    </location>
</feature>
<evidence type="ECO:0000256" key="6">
    <source>
        <dbReference type="ARBA" id="ARBA00022723"/>
    </source>
</evidence>
<keyword evidence="7" id="KW-0378">Hydrolase</keyword>
<dbReference type="PANTHER" id="PTHR39188">
    <property type="entry name" value="MEMBRANE-ASSOCIATED ZINC METALLOPROTEASE M50B"/>
    <property type="match status" value="1"/>
</dbReference>
<evidence type="ECO:0000256" key="11">
    <source>
        <dbReference type="ARBA" id="ARBA00023136"/>
    </source>
</evidence>
<keyword evidence="15" id="KW-1185">Reference proteome</keyword>
<evidence type="ECO:0000256" key="3">
    <source>
        <dbReference type="ARBA" id="ARBA00007931"/>
    </source>
</evidence>
<reference evidence="14 15" key="1">
    <citation type="submission" date="2019-06" db="EMBL/GenBank/DDBJ databases">
        <title>A novel bacterium of genus Amaricoccus, isolated from marine sediment.</title>
        <authorList>
            <person name="Huang H."/>
            <person name="Mo K."/>
            <person name="Hu Y."/>
        </authorList>
    </citation>
    <scope>NUCLEOTIDE SEQUENCE [LARGE SCALE GENOMIC DNA]</scope>
    <source>
        <strain evidence="14 15">HB172011</strain>
    </source>
</reference>
<keyword evidence="9 12" id="KW-1133">Transmembrane helix</keyword>
<evidence type="ECO:0000256" key="8">
    <source>
        <dbReference type="ARBA" id="ARBA00022833"/>
    </source>
</evidence>
<feature type="domain" description="Peptidase M50" evidence="13">
    <location>
        <begin position="132"/>
        <end position="183"/>
    </location>
</feature>
<evidence type="ECO:0000313" key="15">
    <source>
        <dbReference type="Proteomes" id="UP000319255"/>
    </source>
</evidence>
<evidence type="ECO:0000256" key="9">
    <source>
        <dbReference type="ARBA" id="ARBA00022989"/>
    </source>
</evidence>
<accession>A0A501WZI3</accession>
<comment type="similarity">
    <text evidence="3">Belongs to the peptidase M50B family.</text>
</comment>
<evidence type="ECO:0000256" key="2">
    <source>
        <dbReference type="ARBA" id="ARBA00004141"/>
    </source>
</evidence>
<evidence type="ECO:0000313" key="14">
    <source>
        <dbReference type="EMBL" id="TPE53864.1"/>
    </source>
</evidence>
<evidence type="ECO:0000256" key="1">
    <source>
        <dbReference type="ARBA" id="ARBA00001947"/>
    </source>
</evidence>
<evidence type="ECO:0000256" key="10">
    <source>
        <dbReference type="ARBA" id="ARBA00023049"/>
    </source>
</evidence>
<evidence type="ECO:0000256" key="4">
    <source>
        <dbReference type="ARBA" id="ARBA00022670"/>
    </source>
</evidence>
<dbReference type="Pfam" id="PF02163">
    <property type="entry name" value="Peptidase_M50"/>
    <property type="match status" value="2"/>
</dbReference>
<comment type="caution">
    <text evidence="14">The sequence shown here is derived from an EMBL/GenBank/DDBJ whole genome shotgun (WGS) entry which is preliminary data.</text>
</comment>
<name>A0A501WZI3_9RHOB</name>
<proteinExistence type="inferred from homology"/>
<comment type="subcellular location">
    <subcellularLocation>
        <location evidence="2">Membrane</location>
        <topology evidence="2">Multi-pass membrane protein</topology>
    </subcellularLocation>
</comment>
<dbReference type="PANTHER" id="PTHR39188:SF3">
    <property type="entry name" value="STAGE IV SPORULATION PROTEIN FB"/>
    <property type="match status" value="1"/>
</dbReference>
<dbReference type="EMBL" id="VFRP01000001">
    <property type="protein sequence ID" value="TPE53864.1"/>
    <property type="molecule type" value="Genomic_DNA"/>
</dbReference>
<dbReference type="GO" id="GO:0006508">
    <property type="term" value="P:proteolysis"/>
    <property type="evidence" value="ECO:0007669"/>
    <property type="project" value="UniProtKB-KW"/>
</dbReference>
<dbReference type="Proteomes" id="UP000319255">
    <property type="component" value="Unassembled WGS sequence"/>
</dbReference>
<sequence length="249" mass="26241">MKRALRLGRFAGIDVYAHWTFALLIGWVGWLSWQRTGSLAGVLGGVGLVLGLFLCVVLHEYGHALTARRFGIGTRRITLLPIGGLALLEAMPSRPREEILVALAGPAVNVAIACGVYAWLALGLPPGAGFAQTMLEANLVLAVFNLIPAFPMDGGRVLRALIWTRLPIARATWAAAWVGRAVAVGFAAYGLATGNPVIALIAAFVWFAGGAEARAVAERERRAALRRAEADASARARAAGSLTPGSEII</sequence>
<evidence type="ECO:0000256" key="5">
    <source>
        <dbReference type="ARBA" id="ARBA00022692"/>
    </source>
</evidence>
<evidence type="ECO:0000256" key="7">
    <source>
        <dbReference type="ARBA" id="ARBA00022801"/>
    </source>
</evidence>
<keyword evidence="5 12" id="KW-0812">Transmembrane</keyword>
<evidence type="ECO:0000256" key="12">
    <source>
        <dbReference type="SAM" id="Phobius"/>
    </source>
</evidence>
<feature type="transmembrane region" description="Helical" evidence="12">
    <location>
        <begin position="39"/>
        <end position="59"/>
    </location>
</feature>
<evidence type="ECO:0000259" key="13">
    <source>
        <dbReference type="Pfam" id="PF02163"/>
    </source>
</evidence>
<protein>
    <recommendedName>
        <fullName evidence="13">Peptidase M50 domain-containing protein</fullName>
    </recommendedName>
</protein>
<keyword evidence="11 12" id="KW-0472">Membrane</keyword>